<feature type="transmembrane region" description="Helical" evidence="2">
    <location>
        <begin position="255"/>
        <end position="274"/>
    </location>
</feature>
<dbReference type="AlphaFoldDB" id="A0A2W1LB23"/>
<proteinExistence type="predicted"/>
<name>A0A2W1LB23_9BACL</name>
<reference evidence="4 5" key="1">
    <citation type="submission" date="2018-06" db="EMBL/GenBank/DDBJ databases">
        <title>Paenibacillus imtechensis sp. nov.</title>
        <authorList>
            <person name="Pinnaka A.K."/>
            <person name="Singh H."/>
            <person name="Kaur M."/>
        </authorList>
    </citation>
    <scope>NUCLEOTIDE SEQUENCE [LARGE SCALE GENOMIC DNA]</scope>
    <source>
        <strain evidence="4 5">SMB1</strain>
    </source>
</reference>
<feature type="transmembrane region" description="Helical" evidence="2">
    <location>
        <begin position="511"/>
        <end position="530"/>
    </location>
</feature>
<comment type="caution">
    <text evidence="4">The sequence shown here is derived from an EMBL/GenBank/DDBJ whole genome shotgun (WGS) entry which is preliminary data.</text>
</comment>
<gene>
    <name evidence="4" type="ORF">DNH61_12345</name>
</gene>
<feature type="domain" description="DUF2207" evidence="3">
    <location>
        <begin position="31"/>
        <end position="212"/>
    </location>
</feature>
<accession>A0A2W1LB23</accession>
<keyword evidence="5" id="KW-1185">Reference proteome</keyword>
<feature type="region of interest" description="Disordered" evidence="1">
    <location>
        <begin position="640"/>
        <end position="663"/>
    </location>
</feature>
<protein>
    <submittedName>
        <fullName evidence="4">DUF2207 domain-containing protein</fullName>
    </submittedName>
</protein>
<dbReference type="RefSeq" id="WP_111146959.1">
    <property type="nucleotide sequence ID" value="NZ_QKRB01000044.1"/>
</dbReference>
<dbReference type="OrthoDB" id="5507254at2"/>
<dbReference type="PROSITE" id="PS51257">
    <property type="entry name" value="PROKAR_LIPOPROTEIN"/>
    <property type="match status" value="1"/>
</dbReference>
<evidence type="ECO:0000313" key="4">
    <source>
        <dbReference type="EMBL" id="PZD95330.1"/>
    </source>
</evidence>
<evidence type="ECO:0000256" key="2">
    <source>
        <dbReference type="SAM" id="Phobius"/>
    </source>
</evidence>
<keyword evidence="2" id="KW-0472">Membrane</keyword>
<feature type="transmembrane region" description="Helical" evidence="2">
    <location>
        <begin position="462"/>
        <end position="481"/>
    </location>
</feature>
<dbReference type="Proteomes" id="UP000249522">
    <property type="component" value="Unassembled WGS sequence"/>
</dbReference>
<sequence length="663" mass="74028">MNRRLTAAGLVTAVLGLMLLLGGCSSANEYSINQADIIAELLPDGDLYVEELFTYTVRGEYDRISRYMDNYGDSNIEFFEAYMPPDDRELGNFGYEGLERYPVSLDAKRGSYYADVHAKDETVQVYYRYRLDQEAVKYPDGGELDWTVLAHNEADHHNVTVIVRAREHVNEPLVGYAYDRSGGFLADAADRQVRYENKLLPEQDTVRLKVFFRAEAVPDTEVTAGTTRAERMLEETALKQQFAKRDDRLDAGREATLWLSCIAAAGAAFYALSLRRLTAWWRGRQVSHEQLEQMDPVRLVHLYRKGELRMPDVLAGVFFLRRRGMVDISMVESGTRFQEDRKAPKQLPQFAFRGSRSRLRGAERHLVSWLFGGTGVLDLEKISGPTAAERRQKGSMKPYIQRIRRFRRAFTRWRMLLEAQEGQTKKMVGIGEYKPGRFIFSALALVHLIVVIYLYMADVQPLGWIAVLALVLGGSAVWLTLRTRHKGFMTAYLAACFFAVAQIVHEPVVMEYFNFVLLSLILVWLLPGRVTDRDSEAFRSAIKRYRQRLARGGDGGSDPAGLERMMEDALLLGVGLRFLKHAGNNQAGPGFYSASPLFDPAAHEAINYAFIHSWKHIERKLSGSGGGGYGDGGSGFYGDGGFGGDSGSDGGSDSGGDGGGGGD</sequence>
<evidence type="ECO:0000259" key="3">
    <source>
        <dbReference type="Pfam" id="PF09972"/>
    </source>
</evidence>
<keyword evidence="2" id="KW-1133">Transmembrane helix</keyword>
<evidence type="ECO:0000256" key="1">
    <source>
        <dbReference type="SAM" id="MobiDB-lite"/>
    </source>
</evidence>
<feature type="transmembrane region" description="Helical" evidence="2">
    <location>
        <begin position="488"/>
        <end position="505"/>
    </location>
</feature>
<evidence type="ECO:0000313" key="5">
    <source>
        <dbReference type="Proteomes" id="UP000249522"/>
    </source>
</evidence>
<organism evidence="4 5">
    <name type="scientific">Paenibacillus sambharensis</name>
    <dbReference type="NCBI Taxonomy" id="1803190"/>
    <lineage>
        <taxon>Bacteria</taxon>
        <taxon>Bacillati</taxon>
        <taxon>Bacillota</taxon>
        <taxon>Bacilli</taxon>
        <taxon>Bacillales</taxon>
        <taxon>Paenibacillaceae</taxon>
        <taxon>Paenibacillus</taxon>
    </lineage>
</organism>
<feature type="transmembrane region" description="Helical" evidence="2">
    <location>
        <begin position="436"/>
        <end position="456"/>
    </location>
</feature>
<keyword evidence="2" id="KW-0812">Transmembrane</keyword>
<dbReference type="EMBL" id="QKRB01000044">
    <property type="protein sequence ID" value="PZD95330.1"/>
    <property type="molecule type" value="Genomic_DNA"/>
</dbReference>
<dbReference type="InterPro" id="IPR018702">
    <property type="entry name" value="DUF2207"/>
</dbReference>
<dbReference type="Pfam" id="PF09972">
    <property type="entry name" value="DUF2207"/>
    <property type="match status" value="1"/>
</dbReference>